<evidence type="ECO:0000256" key="4">
    <source>
        <dbReference type="ARBA" id="ARBA00022989"/>
    </source>
</evidence>
<evidence type="ECO:0000256" key="6">
    <source>
        <dbReference type="SAM" id="Phobius"/>
    </source>
</evidence>
<gene>
    <name evidence="8" type="ORF">AX660_17425</name>
</gene>
<dbReference type="PANTHER" id="PTHR32309:SF13">
    <property type="entry name" value="FERRIC ENTEROBACTIN TRANSPORT PROTEIN FEPE"/>
    <property type="match status" value="1"/>
</dbReference>
<dbReference type="OrthoDB" id="9775724at2"/>
<keyword evidence="9" id="KW-1185">Reference proteome</keyword>
<dbReference type="InterPro" id="IPR003856">
    <property type="entry name" value="LPS_length_determ_N"/>
</dbReference>
<keyword evidence="5 6" id="KW-0472">Membrane</keyword>
<feature type="transmembrane region" description="Helical" evidence="6">
    <location>
        <begin position="47"/>
        <end position="66"/>
    </location>
</feature>
<keyword evidence="3 6" id="KW-0812">Transmembrane</keyword>
<feature type="domain" description="Polysaccharide chain length determinant N-terminal" evidence="7">
    <location>
        <begin position="33"/>
        <end position="132"/>
    </location>
</feature>
<dbReference type="EMBL" id="LSNE01000007">
    <property type="protein sequence ID" value="KXI28160.1"/>
    <property type="molecule type" value="Genomic_DNA"/>
</dbReference>
<accession>A0A135ZZ53</accession>
<dbReference type="GO" id="GO:0004713">
    <property type="term" value="F:protein tyrosine kinase activity"/>
    <property type="evidence" value="ECO:0007669"/>
    <property type="project" value="TreeGrafter"/>
</dbReference>
<comment type="caution">
    <text evidence="8">The sequence shown here is derived from an EMBL/GenBank/DDBJ whole genome shotgun (WGS) entry which is preliminary data.</text>
</comment>
<evidence type="ECO:0000313" key="8">
    <source>
        <dbReference type="EMBL" id="KXI28160.1"/>
    </source>
</evidence>
<dbReference type="Pfam" id="PF02706">
    <property type="entry name" value="Wzz"/>
    <property type="match status" value="1"/>
</dbReference>
<evidence type="ECO:0000256" key="1">
    <source>
        <dbReference type="ARBA" id="ARBA00004651"/>
    </source>
</evidence>
<comment type="subcellular location">
    <subcellularLocation>
        <location evidence="1">Cell membrane</location>
        <topology evidence="1">Multi-pass membrane protein</topology>
    </subcellularLocation>
</comment>
<keyword evidence="4 6" id="KW-1133">Transmembrane helix</keyword>
<proteinExistence type="predicted"/>
<evidence type="ECO:0000256" key="5">
    <source>
        <dbReference type="ARBA" id="ARBA00023136"/>
    </source>
</evidence>
<organism evidence="8 9">
    <name type="scientific">Paraglaciecola hydrolytica</name>
    <dbReference type="NCBI Taxonomy" id="1799789"/>
    <lineage>
        <taxon>Bacteria</taxon>
        <taxon>Pseudomonadati</taxon>
        <taxon>Pseudomonadota</taxon>
        <taxon>Gammaproteobacteria</taxon>
        <taxon>Alteromonadales</taxon>
        <taxon>Alteromonadaceae</taxon>
        <taxon>Paraglaciecola</taxon>
    </lineage>
</organism>
<dbReference type="Proteomes" id="UP000070299">
    <property type="component" value="Unassembled WGS sequence"/>
</dbReference>
<dbReference type="STRING" id="1799789.AX660_17425"/>
<protein>
    <recommendedName>
        <fullName evidence="7">Polysaccharide chain length determinant N-terminal domain-containing protein</fullName>
    </recommendedName>
</protein>
<dbReference type="InterPro" id="IPR050445">
    <property type="entry name" value="Bact_polysacc_biosynth/exp"/>
</dbReference>
<dbReference type="AlphaFoldDB" id="A0A135ZZ53"/>
<reference evidence="9" key="1">
    <citation type="submission" date="2016-02" db="EMBL/GenBank/DDBJ databases">
        <authorList>
            <person name="Schultz-Johansen M."/>
            <person name="Glaring M.A."/>
            <person name="Bech P.K."/>
            <person name="Stougaard P."/>
        </authorList>
    </citation>
    <scope>NUCLEOTIDE SEQUENCE [LARGE SCALE GENOMIC DNA]</scope>
    <source>
        <strain evidence="9">S66</strain>
    </source>
</reference>
<name>A0A135ZZ53_9ALTE</name>
<keyword evidence="2" id="KW-1003">Cell membrane</keyword>
<feature type="transmembrane region" description="Helical" evidence="6">
    <location>
        <begin position="300"/>
        <end position="323"/>
    </location>
</feature>
<dbReference type="GO" id="GO:0005886">
    <property type="term" value="C:plasma membrane"/>
    <property type="evidence" value="ECO:0007669"/>
    <property type="project" value="UniProtKB-SubCell"/>
</dbReference>
<evidence type="ECO:0000313" key="9">
    <source>
        <dbReference type="Proteomes" id="UP000070299"/>
    </source>
</evidence>
<evidence type="ECO:0000259" key="7">
    <source>
        <dbReference type="Pfam" id="PF02706"/>
    </source>
</evidence>
<sequence length="329" mass="37009">MTKRECEEHKAIPQQDMMLTVPIYASRNNDELITITDIIFALGSNKVLIVLLGCFFMVLSSIAAYMQTPIYKAEIIVIPSKSSQGNSINNISSQLGGLASLAGVNFNNQAVDKTQIALEQIYSKVFLQEFVNKHNILVPLLAAATWNEDIRQLEIDETLYNTNEGIWITNDSHIKTSPDIWDIQNKFKDILKISESKASGLIKVTLEHSSPVLASNWLNYLITDLNQFNQNVDTQSIEKNIIYLKEQLTKTEVVGMQTVFFSLIEEQTKKLMLANIESDYLFEVVDPAIEPNKPANIPKLLIIILGGFTGIMIGVIFTFYKLLKTKLTT</sequence>
<evidence type="ECO:0000256" key="2">
    <source>
        <dbReference type="ARBA" id="ARBA00022475"/>
    </source>
</evidence>
<evidence type="ECO:0000256" key="3">
    <source>
        <dbReference type="ARBA" id="ARBA00022692"/>
    </source>
</evidence>
<dbReference type="RefSeq" id="WP_068378196.1">
    <property type="nucleotide sequence ID" value="NZ_LSNE01000007.1"/>
</dbReference>
<dbReference type="PANTHER" id="PTHR32309">
    <property type="entry name" value="TYROSINE-PROTEIN KINASE"/>
    <property type="match status" value="1"/>
</dbReference>